<comment type="caution">
    <text evidence="5">The sequence shown here is derived from an EMBL/GenBank/DDBJ whole genome shotgun (WGS) entry which is preliminary data.</text>
</comment>
<proteinExistence type="predicted"/>
<feature type="modified residue" description="4-aspartylphosphate" evidence="3">
    <location>
        <position position="63"/>
    </location>
</feature>
<evidence type="ECO:0000313" key="6">
    <source>
        <dbReference type="Proteomes" id="UP000783253"/>
    </source>
</evidence>
<reference evidence="5 6" key="1">
    <citation type="submission" date="2021-08" db="EMBL/GenBank/DDBJ databases">
        <title>Comparative Genomics Analysis of the Genus Qipengyuania Reveals Extensive Genetic Diversity and Metabolic Versatility, Including the Description of Fifteen Novel Species.</title>
        <authorList>
            <person name="Liu Y."/>
        </authorList>
    </citation>
    <scope>NUCLEOTIDE SEQUENCE [LARGE SCALE GENOMIC DNA]</scope>
    <source>
        <strain evidence="5 6">1NDH17</strain>
    </source>
</reference>
<dbReference type="PANTHER" id="PTHR44591">
    <property type="entry name" value="STRESS RESPONSE REGULATOR PROTEIN 1"/>
    <property type="match status" value="1"/>
</dbReference>
<feature type="domain" description="Response regulatory" evidence="4">
    <location>
        <begin position="13"/>
        <end position="127"/>
    </location>
</feature>
<dbReference type="SMART" id="SM00448">
    <property type="entry name" value="REC"/>
    <property type="match status" value="1"/>
</dbReference>
<dbReference type="RefSeq" id="WP_221573640.1">
    <property type="nucleotide sequence ID" value="NZ_JAIGNK010000002.1"/>
</dbReference>
<keyword evidence="2" id="KW-0902">Two-component regulatory system</keyword>
<evidence type="ECO:0000256" key="2">
    <source>
        <dbReference type="ARBA" id="ARBA00023012"/>
    </source>
</evidence>
<dbReference type="InterPro" id="IPR050595">
    <property type="entry name" value="Bact_response_regulator"/>
</dbReference>
<dbReference type="PANTHER" id="PTHR44591:SF14">
    <property type="entry name" value="PROTEIN PILG"/>
    <property type="match status" value="1"/>
</dbReference>
<protein>
    <submittedName>
        <fullName evidence="5">Response regulator</fullName>
    </submittedName>
</protein>
<gene>
    <name evidence="5" type="ORF">K3152_08430</name>
</gene>
<evidence type="ECO:0000313" key="5">
    <source>
        <dbReference type="EMBL" id="MBX7458269.1"/>
    </source>
</evidence>
<accession>A0ABS7IXI9</accession>
<evidence type="ECO:0000259" key="4">
    <source>
        <dbReference type="PROSITE" id="PS50110"/>
    </source>
</evidence>
<dbReference type="PROSITE" id="PS50110">
    <property type="entry name" value="RESPONSE_REGULATORY"/>
    <property type="match status" value="1"/>
</dbReference>
<organism evidence="5 6">
    <name type="scientific">Qipengyuania polymorpha</name>
    <dbReference type="NCBI Taxonomy" id="2867234"/>
    <lineage>
        <taxon>Bacteria</taxon>
        <taxon>Pseudomonadati</taxon>
        <taxon>Pseudomonadota</taxon>
        <taxon>Alphaproteobacteria</taxon>
        <taxon>Sphingomonadales</taxon>
        <taxon>Erythrobacteraceae</taxon>
        <taxon>Qipengyuania</taxon>
    </lineage>
</organism>
<dbReference type="Gene3D" id="3.40.50.2300">
    <property type="match status" value="1"/>
</dbReference>
<dbReference type="Pfam" id="PF00072">
    <property type="entry name" value="Response_reg"/>
    <property type="match status" value="1"/>
</dbReference>
<keyword evidence="1 3" id="KW-0597">Phosphoprotein</keyword>
<name>A0ABS7IXI9_9SPHN</name>
<dbReference type="SUPFAM" id="SSF52172">
    <property type="entry name" value="CheY-like"/>
    <property type="match status" value="1"/>
</dbReference>
<dbReference type="EMBL" id="JAIGNK010000002">
    <property type="protein sequence ID" value="MBX7458269.1"/>
    <property type="molecule type" value="Genomic_DNA"/>
</dbReference>
<keyword evidence="6" id="KW-1185">Reference proteome</keyword>
<dbReference type="InterPro" id="IPR011006">
    <property type="entry name" value="CheY-like_superfamily"/>
</dbReference>
<evidence type="ECO:0000256" key="3">
    <source>
        <dbReference type="PROSITE-ProRule" id="PRU00169"/>
    </source>
</evidence>
<dbReference type="Proteomes" id="UP000783253">
    <property type="component" value="Unassembled WGS sequence"/>
</dbReference>
<dbReference type="CDD" id="cd00156">
    <property type="entry name" value="REC"/>
    <property type="match status" value="1"/>
</dbReference>
<dbReference type="InterPro" id="IPR001789">
    <property type="entry name" value="Sig_transdc_resp-reg_receiver"/>
</dbReference>
<evidence type="ECO:0000256" key="1">
    <source>
        <dbReference type="ARBA" id="ARBA00022553"/>
    </source>
</evidence>
<sequence length="142" mass="15388">MKQAKISTVLPAHVLVVEDDAIIGLTIEQALVDAGVGEVEICPTTDEALAALRRKQPDAIVLDIHLADRDDGWAIAELVRTLGPDSPRIIFSTGMPRDIPADIAELGCVLEKPYEPEVLVDLLREPARKGIISRLRGALKSH</sequence>